<evidence type="ECO:0000313" key="1">
    <source>
        <dbReference type="EMBL" id="MBB6144795.1"/>
    </source>
</evidence>
<dbReference type="AlphaFoldDB" id="A0A841JW66"/>
<organism evidence="1 2">
    <name type="scientific">Silvibacterium bohemicum</name>
    <dbReference type="NCBI Taxonomy" id="1577686"/>
    <lineage>
        <taxon>Bacteria</taxon>
        <taxon>Pseudomonadati</taxon>
        <taxon>Acidobacteriota</taxon>
        <taxon>Terriglobia</taxon>
        <taxon>Terriglobales</taxon>
        <taxon>Acidobacteriaceae</taxon>
        <taxon>Silvibacterium</taxon>
    </lineage>
</organism>
<dbReference type="EMBL" id="JACHEK010000005">
    <property type="protein sequence ID" value="MBB6144795.1"/>
    <property type="molecule type" value="Genomic_DNA"/>
</dbReference>
<evidence type="ECO:0000313" key="2">
    <source>
        <dbReference type="Proteomes" id="UP000538666"/>
    </source>
</evidence>
<protein>
    <submittedName>
        <fullName evidence="1">Uncharacterized protein</fullName>
    </submittedName>
</protein>
<dbReference type="Proteomes" id="UP000538666">
    <property type="component" value="Unassembled WGS sequence"/>
</dbReference>
<gene>
    <name evidence="1" type="ORF">HNQ77_002751</name>
</gene>
<sequence length="79" mass="8972">MAFSPQCDGCRRSGINRSGVIPVRAGEPAFRRLPGFLRIGKAIFPQIIARHFRIAGTYCRQRWFVRYARSESLLCASRA</sequence>
<dbReference type="RefSeq" id="WP_050059641.1">
    <property type="nucleotide sequence ID" value="NZ_JACHEK010000005.1"/>
</dbReference>
<comment type="caution">
    <text evidence="1">The sequence shown here is derived from an EMBL/GenBank/DDBJ whole genome shotgun (WGS) entry which is preliminary data.</text>
</comment>
<accession>A0A841JW66</accession>
<reference evidence="1 2" key="1">
    <citation type="submission" date="2020-08" db="EMBL/GenBank/DDBJ databases">
        <title>Genomic Encyclopedia of Type Strains, Phase IV (KMG-IV): sequencing the most valuable type-strain genomes for metagenomic binning, comparative biology and taxonomic classification.</title>
        <authorList>
            <person name="Goeker M."/>
        </authorList>
    </citation>
    <scope>NUCLEOTIDE SEQUENCE [LARGE SCALE GENOMIC DNA]</scope>
    <source>
        <strain evidence="1 2">DSM 103733</strain>
    </source>
</reference>
<name>A0A841JW66_9BACT</name>
<proteinExistence type="predicted"/>
<keyword evidence="2" id="KW-1185">Reference proteome</keyword>